<evidence type="ECO:0000313" key="1">
    <source>
        <dbReference type="EMBL" id="UQC73756.1"/>
    </source>
</evidence>
<dbReference type="KEGG" id="clup:CLUP02_00402"/>
<name>A0A9Q8SA79_9PEZI</name>
<reference evidence="1" key="1">
    <citation type="journal article" date="2021" name="Mol. Plant Microbe Interact.">
        <title>Complete Genome Sequence of the Plant-Pathogenic Fungus Colletotrichum lupini.</title>
        <authorList>
            <person name="Baroncelli R."/>
            <person name="Pensec F."/>
            <person name="Da Lio D."/>
            <person name="Boufleur T."/>
            <person name="Vicente I."/>
            <person name="Sarrocco S."/>
            <person name="Picot A."/>
            <person name="Baraldi E."/>
            <person name="Sukno S."/>
            <person name="Thon M."/>
            <person name="Le Floch G."/>
        </authorList>
    </citation>
    <scope>NUCLEOTIDE SEQUENCE</scope>
    <source>
        <strain evidence="1">IMI 504893</strain>
    </source>
</reference>
<keyword evidence="2" id="KW-1185">Reference proteome</keyword>
<accession>A0A9Q8SA79</accession>
<dbReference type="Proteomes" id="UP000830671">
    <property type="component" value="Chromosome 1"/>
</dbReference>
<evidence type="ECO:0000313" key="2">
    <source>
        <dbReference type="Proteomes" id="UP000830671"/>
    </source>
</evidence>
<gene>
    <name evidence="1" type="ORF">CLUP02_00402</name>
</gene>
<sequence length="262" mass="29098">MEVEQNYIVRLKYMKWIISSKFLFASTNLPALLLVNDVSSPNCAYPNPARVFRLQNGHVLETDHAPRRQYLTAPPLTTRSSIASTIWEFRGPSLSKRRRPEIYADTRPRAQVGRRPHVTPELSSGHRAFQVVAEAKCGVTKSGVGWSTGPLLDHRGVENLPPHPYSPRILKSISVTYPPTSQTINWLACSLRQLPLSRFNFLDTIIVAGQGHNVLSQHQIPSSHRLLAALRFLTLQSSFIGGLILLVLNAPAVTASSAEHIS</sequence>
<protein>
    <submittedName>
        <fullName evidence="1">Uncharacterized protein</fullName>
    </submittedName>
</protein>
<dbReference type="RefSeq" id="XP_049135408.1">
    <property type="nucleotide sequence ID" value="XM_049279451.1"/>
</dbReference>
<dbReference type="EMBL" id="CP019471">
    <property type="protein sequence ID" value="UQC73756.1"/>
    <property type="molecule type" value="Genomic_DNA"/>
</dbReference>
<proteinExistence type="predicted"/>
<organism evidence="1 2">
    <name type="scientific">Colletotrichum lupini</name>
    <dbReference type="NCBI Taxonomy" id="145971"/>
    <lineage>
        <taxon>Eukaryota</taxon>
        <taxon>Fungi</taxon>
        <taxon>Dikarya</taxon>
        <taxon>Ascomycota</taxon>
        <taxon>Pezizomycotina</taxon>
        <taxon>Sordariomycetes</taxon>
        <taxon>Hypocreomycetidae</taxon>
        <taxon>Glomerellales</taxon>
        <taxon>Glomerellaceae</taxon>
        <taxon>Colletotrichum</taxon>
        <taxon>Colletotrichum acutatum species complex</taxon>
    </lineage>
</organism>
<dbReference type="AlphaFoldDB" id="A0A9Q8SA79"/>
<dbReference type="GeneID" id="73334461"/>